<evidence type="ECO:0000313" key="1">
    <source>
        <dbReference type="EMBL" id="QBD77911.1"/>
    </source>
</evidence>
<dbReference type="InterPro" id="IPR042099">
    <property type="entry name" value="ANL_N_sf"/>
</dbReference>
<dbReference type="PANTHER" id="PTHR36932:SF1">
    <property type="entry name" value="CAPSULAR POLYSACCHARIDE BIOSYNTHESIS PROTEIN"/>
    <property type="match status" value="1"/>
</dbReference>
<dbReference type="EMBL" id="CP035758">
    <property type="protein sequence ID" value="QBD77911.1"/>
    <property type="molecule type" value="Genomic_DNA"/>
</dbReference>
<dbReference type="InterPro" id="IPR012685">
    <property type="entry name" value="CHP02304_F390_synth-rel"/>
</dbReference>
<dbReference type="NCBIfam" id="TIGR02304">
    <property type="entry name" value="aden_form_hyp"/>
    <property type="match status" value="1"/>
</dbReference>
<dbReference type="Proteomes" id="UP000290365">
    <property type="component" value="Chromosome"/>
</dbReference>
<dbReference type="KEGG" id="kbs:EPA93_18685"/>
<gene>
    <name evidence="1" type="ORF">EPA93_18685</name>
</gene>
<name>A0A4V0YYZ2_KTERU</name>
<dbReference type="InterPro" id="IPR053158">
    <property type="entry name" value="CapK_Type1_Caps_Biosynth"/>
</dbReference>
<accession>A0A4V0YYZ2</accession>
<dbReference type="Gene3D" id="3.40.50.12780">
    <property type="entry name" value="N-terminal domain of ligase-like"/>
    <property type="match status" value="1"/>
</dbReference>
<dbReference type="PANTHER" id="PTHR36932">
    <property type="entry name" value="CAPSULAR POLYSACCHARIDE BIOSYNTHESIS PROTEIN"/>
    <property type="match status" value="1"/>
</dbReference>
<dbReference type="AlphaFoldDB" id="A0A4V0YYZ2"/>
<evidence type="ECO:0000313" key="2">
    <source>
        <dbReference type="Proteomes" id="UP000290365"/>
    </source>
</evidence>
<sequence length="468" mass="53426">MISPRLRPMLSSFPAIAPKPLDRKWNCPMKITDLPLMARHFLSARWNWQHLRGPALERYQERRAQQIVAYALQHSPFYRNHWANHDPGSWRTLPTVDKRLMMAHFDTFTTRGIKRDVAMEVALRAEQSRDFAPLLNDLTVGLSSGTSGHRGLFLVSPAEQAGWAGTILARVLHGWRPHHLHVAFFLRSNSNLYEQVGGTFIQFRYFDLMFPLEEAVARLNAFQPHIVVGPPSLLSMLASERSKDKLRIMPERLISVAEVLEDHARQAIETIFSVRVQQIYQCTEGLLAVSCQRGALHIQEDIVMLQFEALEGSEDRLVQPIITDLWRKTQPIIRYRLNDLLELDPAPCVCGSGFRVIRAIEGRSDDICYFETLTGELRPFFPDTIRRMILLASPDITDYQVVQERNGQLHIYLQTEPGASFERVAQLVRASVAATIAQYACRSADVEIEPGLPPALPGKKLRRVRRLQ</sequence>
<keyword evidence="2" id="KW-1185">Reference proteome</keyword>
<organism evidence="1 2">
    <name type="scientific">Ktedonosporobacter rubrisoli</name>
    <dbReference type="NCBI Taxonomy" id="2509675"/>
    <lineage>
        <taxon>Bacteria</taxon>
        <taxon>Bacillati</taxon>
        <taxon>Chloroflexota</taxon>
        <taxon>Ktedonobacteria</taxon>
        <taxon>Ktedonobacterales</taxon>
        <taxon>Ktedonosporobacteraceae</taxon>
        <taxon>Ktedonosporobacter</taxon>
    </lineage>
</organism>
<proteinExistence type="predicted"/>
<dbReference type="SUPFAM" id="SSF56801">
    <property type="entry name" value="Acetyl-CoA synthetase-like"/>
    <property type="match status" value="1"/>
</dbReference>
<protein>
    <submittedName>
        <fullName evidence="1">Adenylate cyclase</fullName>
    </submittedName>
</protein>
<dbReference type="OrthoDB" id="580775at2"/>
<reference evidence="1 2" key="1">
    <citation type="submission" date="2019-01" db="EMBL/GenBank/DDBJ databases">
        <title>Ktedonosporobacter rubrisoli SCAWS-G2.</title>
        <authorList>
            <person name="Huang Y."/>
            <person name="Yan B."/>
        </authorList>
    </citation>
    <scope>NUCLEOTIDE SEQUENCE [LARGE SCALE GENOMIC DNA]</scope>
    <source>
        <strain evidence="1 2">SCAWS-G2</strain>
    </source>
</reference>